<sequence>MDTTEELNGTYFYRGVSNLSAGELFFWVFLDAVDEQLGVSDIAAAAFIIVGQPNRPTRGKIGGTMTTKGTSLISETARRYLNVELPFRLPTLTNSSIKRLRFSFVTNLGAFVGRTVPVLGWVIVASDVSRIAFIATTNYNRIARGNDKLW</sequence>
<accession>A0AAJ1CWZ7</accession>
<dbReference type="EMBL" id="JANFVX010000002">
    <property type="protein sequence ID" value="MCW0342646.1"/>
    <property type="molecule type" value="Genomic_DNA"/>
</dbReference>
<dbReference type="Proteomes" id="UP001208888">
    <property type="component" value="Unassembled WGS sequence"/>
</dbReference>
<gene>
    <name evidence="1" type="ORF">NB703_000739</name>
</gene>
<organism evidence="1 2">
    <name type="scientific">Pantoea ananas</name>
    <name type="common">Erwinia uredovora</name>
    <dbReference type="NCBI Taxonomy" id="553"/>
    <lineage>
        <taxon>Bacteria</taxon>
        <taxon>Pseudomonadati</taxon>
        <taxon>Pseudomonadota</taxon>
        <taxon>Gammaproteobacteria</taxon>
        <taxon>Enterobacterales</taxon>
        <taxon>Erwiniaceae</taxon>
        <taxon>Pantoea</taxon>
    </lineage>
</organism>
<dbReference type="AlphaFoldDB" id="A0AAJ1CWZ7"/>
<evidence type="ECO:0008006" key="3">
    <source>
        <dbReference type="Google" id="ProtNLM"/>
    </source>
</evidence>
<proteinExistence type="predicted"/>
<dbReference type="RefSeq" id="WP_028725093.1">
    <property type="nucleotide sequence ID" value="NZ_CP028033.1"/>
</dbReference>
<dbReference type="NCBIfam" id="NF045926">
    <property type="entry name" value="STM2901_fam"/>
    <property type="match status" value="1"/>
</dbReference>
<name>A0AAJ1CWZ7_PANAN</name>
<comment type="caution">
    <text evidence="1">The sequence shown here is derived from an EMBL/GenBank/DDBJ whole genome shotgun (WGS) entry which is preliminary data.</text>
</comment>
<evidence type="ECO:0000313" key="2">
    <source>
        <dbReference type="Proteomes" id="UP001208888"/>
    </source>
</evidence>
<reference evidence="1" key="1">
    <citation type="submission" date="2022-06" db="EMBL/GenBank/DDBJ databases">
        <title>Dynamics of rice microbiomes reveals core vertical transmitted seed endophytes.</title>
        <authorList>
            <person name="Liao K."/>
            <person name="Zhang X."/>
        </authorList>
    </citation>
    <scope>NUCLEOTIDE SEQUENCE</scope>
    <source>
        <strain evidence="1">JT1-17</strain>
    </source>
</reference>
<dbReference type="InterPro" id="IPR058522">
    <property type="entry name" value="DUF8209"/>
</dbReference>
<evidence type="ECO:0000313" key="1">
    <source>
        <dbReference type="EMBL" id="MCW0342646.1"/>
    </source>
</evidence>
<dbReference type="Pfam" id="PF26636">
    <property type="entry name" value="DUF8209"/>
    <property type="match status" value="1"/>
</dbReference>
<protein>
    <recommendedName>
        <fullName evidence="3">Phage membrane protein</fullName>
    </recommendedName>
</protein>
<dbReference type="InterPro" id="IPR058064">
    <property type="entry name" value="STM2901-like"/>
</dbReference>